<gene>
    <name evidence="1" type="ORF">GCM10010411_52480</name>
</gene>
<evidence type="ECO:0000313" key="1">
    <source>
        <dbReference type="EMBL" id="GAA2611506.1"/>
    </source>
</evidence>
<reference evidence="1 2" key="1">
    <citation type="journal article" date="2019" name="Int. J. Syst. Evol. Microbiol.">
        <title>The Global Catalogue of Microorganisms (GCM) 10K type strain sequencing project: providing services to taxonomists for standard genome sequencing and annotation.</title>
        <authorList>
            <consortium name="The Broad Institute Genomics Platform"/>
            <consortium name="The Broad Institute Genome Sequencing Center for Infectious Disease"/>
            <person name="Wu L."/>
            <person name="Ma J."/>
        </authorList>
    </citation>
    <scope>NUCLEOTIDE SEQUENCE [LARGE SCALE GENOMIC DNA]</scope>
    <source>
        <strain evidence="1 2">JCM 6833</strain>
    </source>
</reference>
<protein>
    <submittedName>
        <fullName evidence="1">Uncharacterized protein</fullName>
    </submittedName>
</protein>
<proteinExistence type="predicted"/>
<evidence type="ECO:0000313" key="2">
    <source>
        <dbReference type="Proteomes" id="UP001501509"/>
    </source>
</evidence>
<keyword evidence="2" id="KW-1185">Reference proteome</keyword>
<dbReference type="RefSeq" id="WP_344545015.1">
    <property type="nucleotide sequence ID" value="NZ_BAAATD010000007.1"/>
</dbReference>
<dbReference type="Proteomes" id="UP001501509">
    <property type="component" value="Unassembled WGS sequence"/>
</dbReference>
<sequence length="186" mass="21403">MQHAFVYDEVAILVRHWFEIDLDDSHLEHGARLELRRLVPQERRGTESAAQKIVIDRPLWRADLFDRLDGPPGNFAAAHFHPHFTGPEPSERHYLREDPWEWLQDRLADLPTAGDAADIRADAPEIVEAARRRAATECTSAEQCFAWTRDARQAVHVMLDRLERPDLLDKDHVRPWSSTQSGTSSL</sequence>
<organism evidence="1 2">
    <name type="scientific">Actinomadura fulvescens</name>
    <dbReference type="NCBI Taxonomy" id="46160"/>
    <lineage>
        <taxon>Bacteria</taxon>
        <taxon>Bacillati</taxon>
        <taxon>Actinomycetota</taxon>
        <taxon>Actinomycetes</taxon>
        <taxon>Streptosporangiales</taxon>
        <taxon>Thermomonosporaceae</taxon>
        <taxon>Actinomadura</taxon>
    </lineage>
</organism>
<comment type="caution">
    <text evidence="1">The sequence shown here is derived from an EMBL/GenBank/DDBJ whole genome shotgun (WGS) entry which is preliminary data.</text>
</comment>
<dbReference type="EMBL" id="BAAATD010000007">
    <property type="protein sequence ID" value="GAA2611506.1"/>
    <property type="molecule type" value="Genomic_DNA"/>
</dbReference>
<name>A0ABN3Q215_9ACTN</name>
<accession>A0ABN3Q215</accession>